<gene>
    <name evidence="1" type="ORF">CYLTODRAFT_221693</name>
</gene>
<evidence type="ECO:0000313" key="1">
    <source>
        <dbReference type="EMBL" id="KIY69669.1"/>
    </source>
</evidence>
<dbReference type="AlphaFoldDB" id="A0A0D7BHY8"/>
<sequence>MRLAPPCPERCKMAVSVFPASVNSYVASEQELLFDTLSTHDNTQAASATRTPCCREAYPLFSLFTSFRINFVDVPLLDEDQSQRTPQLTWNSRVEDLYREDSPKLECVVQFQALIRLRPDAVHLVSSWRASVCPMWKEVLLEVQQVVRASVHPVSPQLEKLNSTVRWTSVPQVHQGQLSKNWVEYRAPA</sequence>
<name>A0A0D7BHY8_9AGAR</name>
<reference evidence="1 2" key="1">
    <citation type="journal article" date="2015" name="Fungal Genet. Biol.">
        <title>Evolution of novel wood decay mechanisms in Agaricales revealed by the genome sequences of Fistulina hepatica and Cylindrobasidium torrendii.</title>
        <authorList>
            <person name="Floudas D."/>
            <person name="Held B.W."/>
            <person name="Riley R."/>
            <person name="Nagy L.G."/>
            <person name="Koehler G."/>
            <person name="Ransdell A.S."/>
            <person name="Younus H."/>
            <person name="Chow J."/>
            <person name="Chiniquy J."/>
            <person name="Lipzen A."/>
            <person name="Tritt A."/>
            <person name="Sun H."/>
            <person name="Haridas S."/>
            <person name="LaButti K."/>
            <person name="Ohm R.A."/>
            <person name="Kues U."/>
            <person name="Blanchette R.A."/>
            <person name="Grigoriev I.V."/>
            <person name="Minto R.E."/>
            <person name="Hibbett D.S."/>
        </authorList>
    </citation>
    <scope>NUCLEOTIDE SEQUENCE [LARGE SCALE GENOMIC DNA]</scope>
    <source>
        <strain evidence="1 2">FP15055 ss-10</strain>
    </source>
</reference>
<organism evidence="1 2">
    <name type="scientific">Cylindrobasidium torrendii FP15055 ss-10</name>
    <dbReference type="NCBI Taxonomy" id="1314674"/>
    <lineage>
        <taxon>Eukaryota</taxon>
        <taxon>Fungi</taxon>
        <taxon>Dikarya</taxon>
        <taxon>Basidiomycota</taxon>
        <taxon>Agaricomycotina</taxon>
        <taxon>Agaricomycetes</taxon>
        <taxon>Agaricomycetidae</taxon>
        <taxon>Agaricales</taxon>
        <taxon>Marasmiineae</taxon>
        <taxon>Physalacriaceae</taxon>
        <taxon>Cylindrobasidium</taxon>
    </lineage>
</organism>
<accession>A0A0D7BHY8</accession>
<protein>
    <submittedName>
        <fullName evidence="1">Uncharacterized protein</fullName>
    </submittedName>
</protein>
<dbReference type="Proteomes" id="UP000054007">
    <property type="component" value="Unassembled WGS sequence"/>
</dbReference>
<keyword evidence="2" id="KW-1185">Reference proteome</keyword>
<proteinExistence type="predicted"/>
<dbReference type="EMBL" id="KN880480">
    <property type="protein sequence ID" value="KIY69669.1"/>
    <property type="molecule type" value="Genomic_DNA"/>
</dbReference>
<evidence type="ECO:0000313" key="2">
    <source>
        <dbReference type="Proteomes" id="UP000054007"/>
    </source>
</evidence>